<feature type="chain" id="PRO_5023830787" evidence="4">
    <location>
        <begin position="31"/>
        <end position="530"/>
    </location>
</feature>
<name>A0A5J6MML7_9PROT</name>
<dbReference type="InterPro" id="IPR006311">
    <property type="entry name" value="TAT_signal"/>
</dbReference>
<dbReference type="PROSITE" id="PS51318">
    <property type="entry name" value="TAT"/>
    <property type="match status" value="1"/>
</dbReference>
<comment type="similarity">
    <text evidence="2">Belongs to the bacterial solute-binding protein 5 family.</text>
</comment>
<feature type="signal peptide" evidence="4">
    <location>
        <begin position="1"/>
        <end position="30"/>
    </location>
</feature>
<accession>A0A5J6MML7</accession>
<evidence type="ECO:0000313" key="6">
    <source>
        <dbReference type="EMBL" id="QEX18768.1"/>
    </source>
</evidence>
<dbReference type="Proteomes" id="UP000326202">
    <property type="component" value="Chromosome"/>
</dbReference>
<evidence type="ECO:0000313" key="7">
    <source>
        <dbReference type="Proteomes" id="UP000326202"/>
    </source>
</evidence>
<protein>
    <submittedName>
        <fullName evidence="6">ABC transporter substrate-binding protein</fullName>
    </submittedName>
</protein>
<evidence type="ECO:0000256" key="1">
    <source>
        <dbReference type="ARBA" id="ARBA00004418"/>
    </source>
</evidence>
<keyword evidence="3 4" id="KW-0732">Signal</keyword>
<dbReference type="GO" id="GO:0015833">
    <property type="term" value="P:peptide transport"/>
    <property type="evidence" value="ECO:0007669"/>
    <property type="project" value="TreeGrafter"/>
</dbReference>
<dbReference type="SUPFAM" id="SSF53850">
    <property type="entry name" value="Periplasmic binding protein-like II"/>
    <property type="match status" value="1"/>
</dbReference>
<feature type="domain" description="Solute-binding protein family 5" evidence="5">
    <location>
        <begin position="77"/>
        <end position="428"/>
    </location>
</feature>
<dbReference type="KEGG" id="htq:FRZ44_40790"/>
<dbReference type="GO" id="GO:0030288">
    <property type="term" value="C:outer membrane-bounded periplasmic space"/>
    <property type="evidence" value="ECO:0007669"/>
    <property type="project" value="UniProtKB-ARBA"/>
</dbReference>
<dbReference type="Gene3D" id="3.40.190.10">
    <property type="entry name" value="Periplasmic binding protein-like II"/>
    <property type="match status" value="1"/>
</dbReference>
<dbReference type="GO" id="GO:1904680">
    <property type="term" value="F:peptide transmembrane transporter activity"/>
    <property type="evidence" value="ECO:0007669"/>
    <property type="project" value="TreeGrafter"/>
</dbReference>
<dbReference type="InterPro" id="IPR039424">
    <property type="entry name" value="SBP_5"/>
</dbReference>
<evidence type="ECO:0000256" key="3">
    <source>
        <dbReference type="ARBA" id="ARBA00022729"/>
    </source>
</evidence>
<sequence>MERLSRRRLLASTGLAVVAGMAMTAMPARAADAEAVFVVGSNEVGTPTYNPIKAGVLNVATALIYDRLVVQDADQSYHPHLAESWDDAADGMSWVFRLRKGVKFHDGEPFDAKTIEWWINAYRGTDNEYMVAGIDHVEVIDDHTVKFVMAHPDSNMLFNLSSTFMAIPSPAAYKRLGDNFGVTEAVGTGPYKLESFTVGQETVLVRNDDYNWGSELSQNKGPAKLAKLTFREIAEQSTAFLELKTGGVDLLMGVPTDFLSQLEAEPNIAVLTMPGLDVMYMPINTTAEPFTDIKVREATALAVNQKEILASIYGGIGLEAHNFLISSLKESQVDPKYNISYNPEKAKALLDEAGWKAGPDGVRSKDGKPLHVKLWTQSDTEFKRVTEAVQAQLKAIGMDAEITVFDSSTIRDQYKKNEHQLAVRSYEWGNADILDWFFSGERLGYPNVSMWKDAKSDELDKMALEGSKTWDERVKNFTTYHEYLLSQFVFAPIYQPVQNVGYNKERLKLPEKVRGTSFEGQSILDVEVIG</sequence>
<organism evidence="6 7">
    <name type="scientific">Hypericibacter terrae</name>
    <dbReference type="NCBI Taxonomy" id="2602015"/>
    <lineage>
        <taxon>Bacteria</taxon>
        <taxon>Pseudomonadati</taxon>
        <taxon>Pseudomonadota</taxon>
        <taxon>Alphaproteobacteria</taxon>
        <taxon>Rhodospirillales</taxon>
        <taxon>Dongiaceae</taxon>
        <taxon>Hypericibacter</taxon>
    </lineage>
</organism>
<dbReference type="Pfam" id="PF00496">
    <property type="entry name" value="SBP_bac_5"/>
    <property type="match status" value="1"/>
</dbReference>
<evidence type="ECO:0000256" key="4">
    <source>
        <dbReference type="SAM" id="SignalP"/>
    </source>
</evidence>
<dbReference type="InterPro" id="IPR000914">
    <property type="entry name" value="SBP_5_dom"/>
</dbReference>
<dbReference type="GO" id="GO:0043190">
    <property type="term" value="C:ATP-binding cassette (ABC) transporter complex"/>
    <property type="evidence" value="ECO:0007669"/>
    <property type="project" value="InterPro"/>
</dbReference>
<dbReference type="OrthoDB" id="9773508at2"/>
<dbReference type="PIRSF" id="PIRSF002741">
    <property type="entry name" value="MppA"/>
    <property type="match status" value="1"/>
</dbReference>
<dbReference type="AlphaFoldDB" id="A0A5J6MML7"/>
<dbReference type="PANTHER" id="PTHR30290">
    <property type="entry name" value="PERIPLASMIC BINDING COMPONENT OF ABC TRANSPORTER"/>
    <property type="match status" value="1"/>
</dbReference>
<dbReference type="Gene3D" id="3.10.105.10">
    <property type="entry name" value="Dipeptide-binding Protein, Domain 3"/>
    <property type="match status" value="1"/>
</dbReference>
<reference evidence="6 7" key="1">
    <citation type="submission" date="2019-08" db="EMBL/GenBank/DDBJ databases">
        <title>Hyperibacter terrae gen. nov., sp. nov. and Hyperibacter viscosus sp. nov., two new members in the family Rhodospirillaceae isolated from the rhizosphere of Hypericum perforatum.</title>
        <authorList>
            <person name="Noviana Z."/>
        </authorList>
    </citation>
    <scope>NUCLEOTIDE SEQUENCE [LARGE SCALE GENOMIC DNA]</scope>
    <source>
        <strain evidence="6 7">R5913</strain>
    </source>
</reference>
<dbReference type="PROSITE" id="PS01040">
    <property type="entry name" value="SBP_BACTERIAL_5"/>
    <property type="match status" value="1"/>
</dbReference>
<dbReference type="InterPro" id="IPR023765">
    <property type="entry name" value="SBP_5_CS"/>
</dbReference>
<keyword evidence="7" id="KW-1185">Reference proteome</keyword>
<proteinExistence type="inferred from homology"/>
<dbReference type="EMBL" id="CP042906">
    <property type="protein sequence ID" value="QEX18768.1"/>
    <property type="molecule type" value="Genomic_DNA"/>
</dbReference>
<gene>
    <name evidence="6" type="ORF">FRZ44_40790</name>
</gene>
<dbReference type="RefSeq" id="WP_151178895.1">
    <property type="nucleotide sequence ID" value="NZ_CP042906.1"/>
</dbReference>
<comment type="subcellular location">
    <subcellularLocation>
        <location evidence="1">Periplasm</location>
    </subcellularLocation>
</comment>
<evidence type="ECO:0000259" key="5">
    <source>
        <dbReference type="Pfam" id="PF00496"/>
    </source>
</evidence>
<evidence type="ECO:0000256" key="2">
    <source>
        <dbReference type="ARBA" id="ARBA00005695"/>
    </source>
</evidence>
<dbReference type="InterPro" id="IPR030678">
    <property type="entry name" value="Peptide/Ni-bd"/>
</dbReference>